<evidence type="ECO:0000256" key="2">
    <source>
        <dbReference type="ARBA" id="ARBA00022679"/>
    </source>
</evidence>
<dbReference type="PANTHER" id="PTHR43363">
    <property type="entry name" value="HYPOXANTHINE PHOSPHORIBOSYLTRANSFERASE"/>
    <property type="match status" value="1"/>
</dbReference>
<dbReference type="CDD" id="cd06223">
    <property type="entry name" value="PRTases_typeI"/>
    <property type="match status" value="1"/>
</dbReference>
<dbReference type="RefSeq" id="WP_259659951.1">
    <property type="nucleotide sequence ID" value="NZ_JAHXRI010000004.1"/>
</dbReference>
<evidence type="ECO:0000256" key="1">
    <source>
        <dbReference type="ARBA" id="ARBA00022676"/>
    </source>
</evidence>
<dbReference type="GO" id="GO:0016757">
    <property type="term" value="F:glycosyltransferase activity"/>
    <property type="evidence" value="ECO:0007669"/>
    <property type="project" value="UniProtKB-KW"/>
</dbReference>
<evidence type="ECO:0000259" key="3">
    <source>
        <dbReference type="Pfam" id="PF00156"/>
    </source>
</evidence>
<dbReference type="Gene3D" id="3.40.50.2020">
    <property type="match status" value="1"/>
</dbReference>
<dbReference type="InterPro" id="IPR029057">
    <property type="entry name" value="PRTase-like"/>
</dbReference>
<evidence type="ECO:0000313" key="5">
    <source>
        <dbReference type="Proteomes" id="UP000739565"/>
    </source>
</evidence>
<sequence>MSSAEQSNTDLWVDWDQYHRLIEQLIVQVHQSGWEFDQILCLARGGMRVGDIFSRVFDRPLATLATSSYREEAGTKQGSLAIAPFVTMANGTLTGRILIVDDMVDSGQTFDLIRAHLLRTYPSITELRSAVLWYKAHSVVTPDYFVQKLDHNPWIHQPFEAYDEMDVQDLVKKWS</sequence>
<dbReference type="AlphaFoldDB" id="A0A953N5Y2"/>
<dbReference type="PANTHER" id="PTHR43363:SF1">
    <property type="entry name" value="HYPOXANTHINE-GUANINE PHOSPHORIBOSYLTRANSFERASE"/>
    <property type="match status" value="1"/>
</dbReference>
<evidence type="ECO:0000313" key="4">
    <source>
        <dbReference type="EMBL" id="MBZ1349532.1"/>
    </source>
</evidence>
<dbReference type="Proteomes" id="UP000739565">
    <property type="component" value="Unassembled WGS sequence"/>
</dbReference>
<dbReference type="Pfam" id="PF00156">
    <property type="entry name" value="Pribosyltran"/>
    <property type="match status" value="1"/>
</dbReference>
<name>A0A953N5Y2_9BURK</name>
<feature type="domain" description="Phosphoribosyltransferase" evidence="3">
    <location>
        <begin position="14"/>
        <end position="162"/>
    </location>
</feature>
<dbReference type="EMBL" id="JAHXRI010000004">
    <property type="protein sequence ID" value="MBZ1349532.1"/>
    <property type="molecule type" value="Genomic_DNA"/>
</dbReference>
<protein>
    <submittedName>
        <fullName evidence="4">Phosphoribosyltransferase</fullName>
    </submittedName>
</protein>
<dbReference type="SUPFAM" id="SSF53271">
    <property type="entry name" value="PRTase-like"/>
    <property type="match status" value="1"/>
</dbReference>
<keyword evidence="1 4" id="KW-0328">Glycosyltransferase</keyword>
<accession>A0A953N5Y2</accession>
<keyword evidence="2" id="KW-0808">Transferase</keyword>
<keyword evidence="5" id="KW-1185">Reference proteome</keyword>
<dbReference type="InterPro" id="IPR000836">
    <property type="entry name" value="PRTase_dom"/>
</dbReference>
<organism evidence="4 5">
    <name type="scientific">Zwartia hollandica</name>
    <dbReference type="NCBI Taxonomy" id="324606"/>
    <lineage>
        <taxon>Bacteria</taxon>
        <taxon>Pseudomonadati</taxon>
        <taxon>Pseudomonadota</taxon>
        <taxon>Betaproteobacteria</taxon>
        <taxon>Burkholderiales</taxon>
        <taxon>Alcaligenaceae</taxon>
        <taxon>Zwartia</taxon>
    </lineage>
</organism>
<comment type="caution">
    <text evidence="4">The sequence shown here is derived from an EMBL/GenBank/DDBJ whole genome shotgun (WGS) entry which is preliminary data.</text>
</comment>
<gene>
    <name evidence="4" type="ORF">KZZ10_02635</name>
</gene>
<reference evidence="4" key="1">
    <citation type="submission" date="2021-07" db="EMBL/GenBank/DDBJ databases">
        <title>New genus and species of the family Alcaligenaceae.</title>
        <authorList>
            <person name="Hahn M.W."/>
        </authorList>
    </citation>
    <scope>NUCLEOTIDE SEQUENCE</scope>
    <source>
        <strain evidence="4">LF4-65</strain>
    </source>
</reference>
<proteinExistence type="predicted"/>